<dbReference type="NCBIfam" id="TIGR00242">
    <property type="entry name" value="division/cell wall cluster transcriptional repressor MraZ"/>
    <property type="match status" value="1"/>
</dbReference>
<dbReference type="InterPro" id="IPR020603">
    <property type="entry name" value="MraZ_dom"/>
</dbReference>
<feature type="domain" description="SpoVT-AbrB" evidence="8">
    <location>
        <begin position="125"/>
        <end position="168"/>
    </location>
</feature>
<dbReference type="Pfam" id="PF02381">
    <property type="entry name" value="MraZ"/>
    <property type="match status" value="2"/>
</dbReference>
<comment type="similarity">
    <text evidence="7">Belongs to the MraZ family.</text>
</comment>
<keyword evidence="5 7" id="KW-0238">DNA-binding</keyword>
<dbReference type="SUPFAM" id="SSF89447">
    <property type="entry name" value="AbrB/MazE/MraZ-like"/>
    <property type="match status" value="1"/>
</dbReference>
<comment type="subunit">
    <text evidence="7">Forms oligomers.</text>
</comment>
<evidence type="ECO:0000256" key="6">
    <source>
        <dbReference type="ARBA" id="ARBA00023163"/>
    </source>
</evidence>
<evidence type="ECO:0000256" key="4">
    <source>
        <dbReference type="ARBA" id="ARBA00023015"/>
    </source>
</evidence>
<proteinExistence type="inferred from homology"/>
<dbReference type="InterPro" id="IPR035644">
    <property type="entry name" value="MraZ_C"/>
</dbReference>
<dbReference type="PROSITE" id="PS51740">
    <property type="entry name" value="SPOVT_ABRB"/>
    <property type="match status" value="2"/>
</dbReference>
<dbReference type="InterPro" id="IPR035642">
    <property type="entry name" value="MraZ_N"/>
</dbReference>
<dbReference type="GO" id="GO:0000976">
    <property type="term" value="F:transcription cis-regulatory region binding"/>
    <property type="evidence" value="ECO:0007669"/>
    <property type="project" value="TreeGrafter"/>
</dbReference>
<dbReference type="Proteomes" id="UP000712673">
    <property type="component" value="Unassembled WGS sequence"/>
</dbReference>
<dbReference type="InterPro" id="IPR003444">
    <property type="entry name" value="MraZ"/>
</dbReference>
<dbReference type="InterPro" id="IPR037914">
    <property type="entry name" value="SpoVT-AbrB_sf"/>
</dbReference>
<dbReference type="GO" id="GO:2000143">
    <property type="term" value="P:negative regulation of DNA-templated transcription initiation"/>
    <property type="evidence" value="ECO:0007669"/>
    <property type="project" value="TreeGrafter"/>
</dbReference>
<dbReference type="GO" id="GO:0003700">
    <property type="term" value="F:DNA-binding transcription factor activity"/>
    <property type="evidence" value="ECO:0007669"/>
    <property type="project" value="UniProtKB-UniRule"/>
</dbReference>
<accession>A0A937VXW6</accession>
<evidence type="ECO:0000256" key="5">
    <source>
        <dbReference type="ARBA" id="ARBA00023125"/>
    </source>
</evidence>
<reference evidence="9" key="1">
    <citation type="submission" date="2019-03" db="EMBL/GenBank/DDBJ databases">
        <title>Lake Tanganyika Metagenome-Assembled Genomes (MAGs).</title>
        <authorList>
            <person name="Tran P."/>
        </authorList>
    </citation>
    <scope>NUCLEOTIDE SEQUENCE</scope>
    <source>
        <strain evidence="9">K_DeepCast_65m_m2_066</strain>
    </source>
</reference>
<organism evidence="9 10">
    <name type="scientific">Tectimicrobiota bacterium</name>
    <dbReference type="NCBI Taxonomy" id="2528274"/>
    <lineage>
        <taxon>Bacteria</taxon>
        <taxon>Pseudomonadati</taxon>
        <taxon>Nitrospinota/Tectimicrobiota group</taxon>
        <taxon>Candidatus Tectimicrobiota</taxon>
    </lineage>
</organism>
<comment type="caution">
    <text evidence="9">The sequence shown here is derived from an EMBL/GenBank/DDBJ whole genome shotgun (WGS) entry which is preliminary data.</text>
</comment>
<protein>
    <recommendedName>
        <fullName evidence="1 7">Transcriptional regulator MraZ</fullName>
    </recommendedName>
</protein>
<dbReference type="CDD" id="cd16320">
    <property type="entry name" value="MraZ_N"/>
    <property type="match status" value="1"/>
</dbReference>
<dbReference type="EMBL" id="VGLS01000001">
    <property type="protein sequence ID" value="MBM3222185.1"/>
    <property type="molecule type" value="Genomic_DNA"/>
</dbReference>
<dbReference type="InterPro" id="IPR007159">
    <property type="entry name" value="SpoVT-AbrB_dom"/>
</dbReference>
<dbReference type="InterPro" id="IPR038619">
    <property type="entry name" value="MraZ_sf"/>
</dbReference>
<dbReference type="HAMAP" id="MF_01008">
    <property type="entry name" value="MraZ"/>
    <property type="match status" value="1"/>
</dbReference>
<keyword evidence="4 7" id="KW-0805">Transcription regulation</keyword>
<name>A0A937VXW6_UNCTE</name>
<dbReference type="PANTHER" id="PTHR34701:SF1">
    <property type="entry name" value="TRANSCRIPTIONAL REGULATOR MRAZ"/>
    <property type="match status" value="1"/>
</dbReference>
<evidence type="ECO:0000256" key="2">
    <source>
        <dbReference type="ARBA" id="ARBA00022490"/>
    </source>
</evidence>
<keyword evidence="3" id="KW-0677">Repeat</keyword>
<gene>
    <name evidence="7 9" type="primary">mraZ</name>
    <name evidence="9" type="ORF">FJZ47_00040</name>
</gene>
<keyword evidence="2 7" id="KW-0963">Cytoplasm</keyword>
<dbReference type="AlphaFoldDB" id="A0A937VXW6"/>
<dbReference type="Gene3D" id="3.40.1550.20">
    <property type="entry name" value="Transcriptional regulator MraZ domain"/>
    <property type="match status" value="1"/>
</dbReference>
<evidence type="ECO:0000256" key="7">
    <source>
        <dbReference type="HAMAP-Rule" id="MF_01008"/>
    </source>
</evidence>
<evidence type="ECO:0000256" key="3">
    <source>
        <dbReference type="ARBA" id="ARBA00022737"/>
    </source>
</evidence>
<evidence type="ECO:0000313" key="10">
    <source>
        <dbReference type="Proteomes" id="UP000712673"/>
    </source>
</evidence>
<keyword evidence="6 7" id="KW-0804">Transcription</keyword>
<evidence type="ECO:0000313" key="9">
    <source>
        <dbReference type="EMBL" id="MBM3222185.1"/>
    </source>
</evidence>
<sequence>MARVIQTFFTFFALTGHQWGVYSSQWEEVGEYGETTQSSGIHEVLVGEYHLNLDDKGRLSVPASLRNTLHELYAPDDTTLVATKFFENCLVLYPKTEWMIIQTQLLTLPNDESSRAFLRHFCASAQVCSLDRQGRLLVPPKLRQYADIETEALMVGMLKKVELWAPRRWEGYEASDPSRFNMNEHVKALQL</sequence>
<dbReference type="PANTHER" id="PTHR34701">
    <property type="entry name" value="TRANSCRIPTIONAL REGULATOR MRAZ"/>
    <property type="match status" value="1"/>
</dbReference>
<dbReference type="GO" id="GO:0009295">
    <property type="term" value="C:nucleoid"/>
    <property type="evidence" value="ECO:0007669"/>
    <property type="project" value="UniProtKB-SubCell"/>
</dbReference>
<evidence type="ECO:0000256" key="1">
    <source>
        <dbReference type="ARBA" id="ARBA00013860"/>
    </source>
</evidence>
<dbReference type="GO" id="GO:0005737">
    <property type="term" value="C:cytoplasm"/>
    <property type="evidence" value="ECO:0007669"/>
    <property type="project" value="UniProtKB-UniRule"/>
</dbReference>
<comment type="subcellular location">
    <subcellularLocation>
        <location evidence="7">Cytoplasm</location>
        <location evidence="7">Nucleoid</location>
    </subcellularLocation>
</comment>
<dbReference type="CDD" id="cd16321">
    <property type="entry name" value="MraZ_C"/>
    <property type="match status" value="1"/>
</dbReference>
<evidence type="ECO:0000259" key="8">
    <source>
        <dbReference type="PROSITE" id="PS51740"/>
    </source>
</evidence>
<feature type="domain" description="SpoVT-AbrB" evidence="8">
    <location>
        <begin position="48"/>
        <end position="97"/>
    </location>
</feature>